<sequence>MFSRRSGPFWQGLGFASADRHELADALADTHQVRLFRATGQLADEVAWSRAL</sequence>
<comment type="caution">
    <text evidence="1">The sequence shown here is derived from an EMBL/GenBank/DDBJ whole genome shotgun (WGS) entry which is preliminary data.</text>
</comment>
<evidence type="ECO:0000313" key="1">
    <source>
        <dbReference type="EMBL" id="MET4581266.1"/>
    </source>
</evidence>
<protein>
    <recommendedName>
        <fullName evidence="3">GNAT family N-acetyltransferase</fullName>
    </recommendedName>
</protein>
<organism evidence="1 2">
    <name type="scientific">Conyzicola nivalis</name>
    <dbReference type="NCBI Taxonomy" id="1477021"/>
    <lineage>
        <taxon>Bacteria</taxon>
        <taxon>Bacillati</taxon>
        <taxon>Actinomycetota</taxon>
        <taxon>Actinomycetes</taxon>
        <taxon>Micrococcales</taxon>
        <taxon>Microbacteriaceae</taxon>
        <taxon>Conyzicola</taxon>
    </lineage>
</organism>
<keyword evidence="2" id="KW-1185">Reference proteome</keyword>
<name>A0ABV2QJR7_9MICO</name>
<evidence type="ECO:0008006" key="3">
    <source>
        <dbReference type="Google" id="ProtNLM"/>
    </source>
</evidence>
<dbReference type="EMBL" id="JBEPSJ010000001">
    <property type="protein sequence ID" value="MET4581266.1"/>
    <property type="molecule type" value="Genomic_DNA"/>
</dbReference>
<accession>A0ABV2QJR7</accession>
<dbReference type="RefSeq" id="WP_354023450.1">
    <property type="nucleotide sequence ID" value="NZ_JBEPSJ010000001.1"/>
</dbReference>
<proteinExistence type="predicted"/>
<reference evidence="1 2" key="1">
    <citation type="submission" date="2024-06" db="EMBL/GenBank/DDBJ databases">
        <title>Sorghum-associated microbial communities from plants grown in Nebraska, USA.</title>
        <authorList>
            <person name="Schachtman D."/>
        </authorList>
    </citation>
    <scope>NUCLEOTIDE SEQUENCE [LARGE SCALE GENOMIC DNA]</scope>
    <source>
        <strain evidence="1 2">2857</strain>
    </source>
</reference>
<gene>
    <name evidence="1" type="ORF">ABIE21_000756</name>
</gene>
<evidence type="ECO:0000313" key="2">
    <source>
        <dbReference type="Proteomes" id="UP001549257"/>
    </source>
</evidence>
<dbReference type="Proteomes" id="UP001549257">
    <property type="component" value="Unassembled WGS sequence"/>
</dbReference>